<evidence type="ECO:0000256" key="1">
    <source>
        <dbReference type="ARBA" id="ARBA00006096"/>
    </source>
</evidence>
<dbReference type="InterPro" id="IPR000667">
    <property type="entry name" value="Peptidase_S13"/>
</dbReference>
<dbReference type="PANTHER" id="PTHR30023:SF0">
    <property type="entry name" value="PENICILLIN-SENSITIVE CARBOXYPEPTIDASE A"/>
    <property type="match status" value="1"/>
</dbReference>
<keyword evidence="6" id="KW-1185">Reference proteome</keyword>
<keyword evidence="5" id="KW-0645">Protease</keyword>
<name>A0A212U654_9MICO</name>
<dbReference type="GO" id="GO:0000270">
    <property type="term" value="P:peptidoglycan metabolic process"/>
    <property type="evidence" value="ECO:0007669"/>
    <property type="project" value="TreeGrafter"/>
</dbReference>
<reference evidence="5 6" key="1">
    <citation type="submission" date="2017-06" db="EMBL/GenBank/DDBJ databases">
        <authorList>
            <person name="Kim H.J."/>
            <person name="Triplett B.A."/>
        </authorList>
    </citation>
    <scope>NUCLEOTIDE SEQUENCE [LARGE SCALE GENOMIC DNA]</scope>
    <source>
        <strain evidence="5 6">DSM 22179</strain>
    </source>
</reference>
<feature type="signal peptide" evidence="4">
    <location>
        <begin position="1"/>
        <end position="25"/>
    </location>
</feature>
<protein>
    <submittedName>
        <fullName evidence="5">D-alanyl-D-alanine carboxypeptidase / D-alanyl-D-alanine-endopeptidase (Penicillin-binding protein 4)</fullName>
    </submittedName>
</protein>
<keyword evidence="4" id="KW-0732">Signal</keyword>
<dbReference type="Gene3D" id="3.40.710.10">
    <property type="entry name" value="DD-peptidase/beta-lactamase superfamily"/>
    <property type="match status" value="2"/>
</dbReference>
<evidence type="ECO:0000256" key="3">
    <source>
        <dbReference type="SAM" id="MobiDB-lite"/>
    </source>
</evidence>
<accession>A0A212U654</accession>
<evidence type="ECO:0000313" key="6">
    <source>
        <dbReference type="Proteomes" id="UP000198122"/>
    </source>
</evidence>
<sequence>MKSSARNALIASTAVVALAAGYVTADVYDKVPGVLTNAPETAAPAEQEQGGDDEESTAVKRPAAPKEGVISHEMAPGEAARVSDGPQEKAEAEKVTAEAGDSPEVLAHLENSDQAPSPETVKKALGKTLDDETLGFLSLDIRDARTGKVLLQQNADRPNHLASMTKLVSVGAIVQSGWDLDQRLETKVLLDEGNNIVIVAGGDTMLSRGMGNPLATANRAGLQDLAKQTAAAIKKKRKAGEDLPETFTVALDDSQAGATWSEDWSEVALNEGWSGRVTMAQLFDDRARHLHPSPPDPVMNVAGTFAGRLHEEGVKVEKGIPRTKKKAEGETLAVVKSAPVRDQLVHAMQVSDNARIETLTRQAALATGGLKVEKSDPSDVGQWVVRMTKERGIDNTGHQQHDSAGLTSKNEIPVQVLGELLAQGASGEDPEYGRIMANLSMAGLYGTLDPRFYGDGREEARGFVRGKTGTLPMASGMAGSTVTQDGRLLTFVVSSDDFERSTQPMVARKAHDEIIAALQGCECNTGA</sequence>
<dbReference type="Pfam" id="PF02113">
    <property type="entry name" value="Peptidase_S13"/>
    <property type="match status" value="1"/>
</dbReference>
<feature type="compositionally biased region" description="Basic and acidic residues" evidence="3">
    <location>
        <begin position="86"/>
        <end position="96"/>
    </location>
</feature>
<evidence type="ECO:0000256" key="4">
    <source>
        <dbReference type="SAM" id="SignalP"/>
    </source>
</evidence>
<dbReference type="GO" id="GO:0004185">
    <property type="term" value="F:serine-type carboxypeptidase activity"/>
    <property type="evidence" value="ECO:0007669"/>
    <property type="project" value="InterPro"/>
</dbReference>
<feature type="compositionally biased region" description="Low complexity" evidence="3">
    <location>
        <begin position="39"/>
        <end position="48"/>
    </location>
</feature>
<proteinExistence type="inferred from homology"/>
<evidence type="ECO:0000313" key="5">
    <source>
        <dbReference type="EMBL" id="SNC73745.1"/>
    </source>
</evidence>
<feature type="chain" id="PRO_5038663290" evidence="4">
    <location>
        <begin position="26"/>
        <end position="527"/>
    </location>
</feature>
<dbReference type="AlphaFoldDB" id="A0A212U654"/>
<organism evidence="5 6">
    <name type="scientific">Kytococcus aerolatus</name>
    <dbReference type="NCBI Taxonomy" id="592308"/>
    <lineage>
        <taxon>Bacteria</taxon>
        <taxon>Bacillati</taxon>
        <taxon>Actinomycetota</taxon>
        <taxon>Actinomycetes</taxon>
        <taxon>Micrococcales</taxon>
        <taxon>Kytococcaceae</taxon>
        <taxon>Kytococcus</taxon>
    </lineage>
</organism>
<keyword evidence="2" id="KW-0378">Hydrolase</keyword>
<evidence type="ECO:0000256" key="2">
    <source>
        <dbReference type="ARBA" id="ARBA00022801"/>
    </source>
</evidence>
<dbReference type="EMBL" id="FYEZ01000003">
    <property type="protein sequence ID" value="SNC73745.1"/>
    <property type="molecule type" value="Genomic_DNA"/>
</dbReference>
<dbReference type="RefSeq" id="WP_088819105.1">
    <property type="nucleotide sequence ID" value="NZ_FYEZ01000003.1"/>
</dbReference>
<dbReference type="GO" id="GO:0006508">
    <property type="term" value="P:proteolysis"/>
    <property type="evidence" value="ECO:0007669"/>
    <property type="project" value="InterPro"/>
</dbReference>
<dbReference type="OrthoDB" id="56883at2"/>
<dbReference type="Proteomes" id="UP000198122">
    <property type="component" value="Unassembled WGS sequence"/>
</dbReference>
<comment type="similarity">
    <text evidence="1">Belongs to the peptidase S13 family.</text>
</comment>
<feature type="region of interest" description="Disordered" evidence="3">
    <location>
        <begin position="39"/>
        <end position="102"/>
    </location>
</feature>
<keyword evidence="5" id="KW-0121">Carboxypeptidase</keyword>
<dbReference type="InterPro" id="IPR012338">
    <property type="entry name" value="Beta-lactam/transpept-like"/>
</dbReference>
<dbReference type="SUPFAM" id="SSF56601">
    <property type="entry name" value="beta-lactamase/transpeptidase-like"/>
    <property type="match status" value="1"/>
</dbReference>
<dbReference type="PRINTS" id="PR00922">
    <property type="entry name" value="DADACBPTASE3"/>
</dbReference>
<gene>
    <name evidence="5" type="ORF">SAMN05445756_2122</name>
</gene>
<dbReference type="PANTHER" id="PTHR30023">
    <property type="entry name" value="D-ALANYL-D-ALANINE CARBOXYPEPTIDASE"/>
    <property type="match status" value="1"/>
</dbReference>